<reference evidence="1" key="1">
    <citation type="submission" date="2022-10" db="EMBL/GenBank/DDBJ databases">
        <title>Chryseobacterium babae sp. nov. isolated from the gut of the beetle Oryctes rhinoceros, and Chryseobacterium kimseyorum sp. nov., isolated from a stick insect rearing cage.</title>
        <authorList>
            <person name="Shelomi M."/>
            <person name="Han C.-J."/>
            <person name="Chen W.-M."/>
            <person name="Chen H.-K."/>
            <person name="Liaw S.-J."/>
            <person name="Muhle E."/>
            <person name="Clermont D."/>
        </authorList>
    </citation>
    <scope>NUCLEOTIDE SEQUENCE</scope>
    <source>
        <strain evidence="1">WLa1L2M3</strain>
    </source>
</reference>
<comment type="caution">
    <text evidence="1">The sequence shown here is derived from an EMBL/GenBank/DDBJ whole genome shotgun (WGS) entry which is preliminary data.</text>
</comment>
<dbReference type="RefSeq" id="WP_264741996.1">
    <property type="nucleotide sequence ID" value="NZ_JAPDHV010000001.1"/>
</dbReference>
<gene>
    <name evidence="1" type="ORF">OH806_01925</name>
</gene>
<evidence type="ECO:0000313" key="2">
    <source>
        <dbReference type="Proteomes" id="UP001163719"/>
    </source>
</evidence>
<proteinExistence type="predicted"/>
<sequence length="158" mass="18181">MSAIKKMGLKIFFSTVLLLIFFSCDKKSEKPATNYNEITLIKLSNVGGKLGNYRNIKITKDSIKLEQGVVAKNIHKTWNSSISPEIWKQLSSTIDIKTLDKVKSSESKQAKNGIDETFQIKTTKKSHVFVNSYNDTIHYKQFRKFKSQLEKILPKEYK</sequence>
<dbReference type="PROSITE" id="PS51257">
    <property type="entry name" value="PROKAR_LIPOPROTEIN"/>
    <property type="match status" value="1"/>
</dbReference>
<evidence type="ECO:0008006" key="3">
    <source>
        <dbReference type="Google" id="ProtNLM"/>
    </source>
</evidence>
<accession>A0ABT3HJQ3</accession>
<protein>
    <recommendedName>
        <fullName evidence="3">Lipoprotein</fullName>
    </recommendedName>
</protein>
<evidence type="ECO:0000313" key="1">
    <source>
        <dbReference type="EMBL" id="MCW3160027.1"/>
    </source>
</evidence>
<dbReference type="Proteomes" id="UP001163719">
    <property type="component" value="Unassembled WGS sequence"/>
</dbReference>
<keyword evidence="2" id="KW-1185">Reference proteome</keyword>
<dbReference type="EMBL" id="JAPDHV010000001">
    <property type="protein sequence ID" value="MCW3160027.1"/>
    <property type="molecule type" value="Genomic_DNA"/>
</dbReference>
<name>A0ABT3HJQ3_9FLAO</name>
<organism evidence="1 2">
    <name type="scientific">Chryseobacterium oryctis</name>
    <dbReference type="NCBI Taxonomy" id="2952618"/>
    <lineage>
        <taxon>Bacteria</taxon>
        <taxon>Pseudomonadati</taxon>
        <taxon>Bacteroidota</taxon>
        <taxon>Flavobacteriia</taxon>
        <taxon>Flavobacteriales</taxon>
        <taxon>Weeksellaceae</taxon>
        <taxon>Chryseobacterium group</taxon>
        <taxon>Chryseobacterium</taxon>
    </lineage>
</organism>